<keyword evidence="3" id="KW-0963">Cytoplasm</keyword>
<dbReference type="EMBL" id="RCHS01002064">
    <property type="protein sequence ID" value="RMX49719.1"/>
    <property type="molecule type" value="Genomic_DNA"/>
</dbReference>
<dbReference type="GO" id="GO:0005856">
    <property type="term" value="C:cytoskeleton"/>
    <property type="evidence" value="ECO:0007669"/>
    <property type="project" value="UniProtKB-SubCell"/>
</dbReference>
<dbReference type="GO" id="GO:0016192">
    <property type="term" value="P:vesicle-mediated transport"/>
    <property type="evidence" value="ECO:0007669"/>
    <property type="project" value="InterPro"/>
</dbReference>
<dbReference type="OrthoDB" id="74835at2759"/>
<protein>
    <recommendedName>
        <fullName evidence="10">Protein fuzzy homolog</fullName>
    </recommendedName>
</protein>
<dbReference type="STRING" id="46731.A0A3M6U840"/>
<dbReference type="Proteomes" id="UP000275408">
    <property type="component" value="Unassembled WGS sequence"/>
</dbReference>
<evidence type="ECO:0000259" key="5">
    <source>
        <dbReference type="Pfam" id="PF19036"/>
    </source>
</evidence>
<dbReference type="PANTHER" id="PTHR13559:SF1">
    <property type="entry name" value="PROTEIN FUZZY HOMOLOG"/>
    <property type="match status" value="1"/>
</dbReference>
<dbReference type="InterPro" id="IPR043971">
    <property type="entry name" value="FUZ/MON1/HPS1_longin_2"/>
</dbReference>
<dbReference type="Pfam" id="PF19036">
    <property type="entry name" value="Fuz_longin_1"/>
    <property type="match status" value="1"/>
</dbReference>
<evidence type="ECO:0000313" key="9">
    <source>
        <dbReference type="Proteomes" id="UP000275408"/>
    </source>
</evidence>
<comment type="similarity">
    <text evidence="2">Belongs to the fuzzy family.</text>
</comment>
<evidence type="ECO:0000256" key="1">
    <source>
        <dbReference type="ARBA" id="ARBA00004245"/>
    </source>
</evidence>
<evidence type="ECO:0000256" key="4">
    <source>
        <dbReference type="ARBA" id="ARBA00023212"/>
    </source>
</evidence>
<evidence type="ECO:0000259" key="6">
    <source>
        <dbReference type="Pfam" id="PF19037"/>
    </source>
</evidence>
<evidence type="ECO:0000313" key="8">
    <source>
        <dbReference type="EMBL" id="RMX49719.1"/>
    </source>
</evidence>
<dbReference type="AlphaFoldDB" id="A0A3M6U840"/>
<name>A0A3M6U840_POCDA</name>
<evidence type="ECO:0000256" key="2">
    <source>
        <dbReference type="ARBA" id="ARBA00008550"/>
    </source>
</evidence>
<dbReference type="InterPro" id="IPR043972">
    <property type="entry name" value="FUZ/MON1/HPS1_longin_1"/>
</dbReference>
<keyword evidence="4" id="KW-0206">Cytoskeleton</keyword>
<feature type="domain" description="FUZ/MON1/HPS1 second Longin" evidence="6">
    <location>
        <begin position="290"/>
        <end position="372"/>
    </location>
</feature>
<accession>A0A3M6U840</accession>
<keyword evidence="9" id="KW-1185">Reference proteome</keyword>
<dbReference type="PANTHER" id="PTHR13559">
    <property type="entry name" value="INTRACELLULAR TRAFFIC PROTEIN-RELATED"/>
    <property type="match status" value="1"/>
</dbReference>
<feature type="domain" description="FUZ/MON1/HPS1 third Longin" evidence="7">
    <location>
        <begin position="409"/>
        <end position="522"/>
    </location>
</feature>
<evidence type="ECO:0008006" key="10">
    <source>
        <dbReference type="Google" id="ProtNLM"/>
    </source>
</evidence>
<proteinExistence type="inferred from homology"/>
<gene>
    <name evidence="8" type="ORF">pdam_00008611</name>
</gene>
<comment type="subcellular location">
    <subcellularLocation>
        <location evidence="1">Cytoplasm</location>
        <location evidence="1">Cytoskeleton</location>
    </subcellularLocation>
</comment>
<organism evidence="8 9">
    <name type="scientific">Pocillopora damicornis</name>
    <name type="common">Cauliflower coral</name>
    <name type="synonym">Millepora damicornis</name>
    <dbReference type="NCBI Taxonomy" id="46731"/>
    <lineage>
        <taxon>Eukaryota</taxon>
        <taxon>Metazoa</taxon>
        <taxon>Cnidaria</taxon>
        <taxon>Anthozoa</taxon>
        <taxon>Hexacorallia</taxon>
        <taxon>Scleractinia</taxon>
        <taxon>Astrocoeniina</taxon>
        <taxon>Pocilloporidae</taxon>
        <taxon>Pocillopora</taxon>
    </lineage>
</organism>
<dbReference type="GO" id="GO:1905515">
    <property type="term" value="P:non-motile cilium assembly"/>
    <property type="evidence" value="ECO:0007669"/>
    <property type="project" value="TreeGrafter"/>
</dbReference>
<sequence length="558" mass="62157">MTTSPLLIVLKYELRCSETTITPSPLRLKVGIIDGPDTLNSQIPCSRILAFPNNTDYGHYQLDDMFPYEVKHTASASSHASPLQQFTHKSYSHMVQVTVVCFPPSLYQLSAFFRTLDACAWREFNMAAYLVCLTTDGGIPLFTRTKGNLPQLPFPVIGSLNGVCMFANNQDVTLLNTVTDDAKVVWKVFNERITLIIVASDDNASDLHLNRLLDFVFNSMVLLLGIDELTSFRNVELLKRELRCCYSLIDSLLEGTELTGNITQAVDIILCPDVSFLQEFLDAFATAVSSEFGCLLVMGKVAVATERWWELTGMETVLLSLLVHSLPPWSSRDIPIYLPYGSPKIPHRLLTFQLIEGVEVCVICGPKPTLQDAETKFLDQYWRLAIDTLKTSRRSHPRNLPGDMVLDSGILGFVLVNTDEHKSLSSVHPSGVLTGVDQGSTSGSGMSTAKRKSILVSFYKSVVGTLFPVQEPNTSEQDSSSGVYHQAMETYICASDHKCYAIRTATHELFLLFSNEVPTYALGGKFGHTQEMIDNTIKSVIRTNMFFFIVTKEFLVYI</sequence>
<evidence type="ECO:0000256" key="3">
    <source>
        <dbReference type="ARBA" id="ARBA00022490"/>
    </source>
</evidence>
<comment type="caution">
    <text evidence="8">The sequence shown here is derived from an EMBL/GenBank/DDBJ whole genome shotgun (WGS) entry which is preliminary data.</text>
</comment>
<dbReference type="InterPro" id="IPR043970">
    <property type="entry name" value="FUZ/MON1/HPS1_longin_3"/>
</dbReference>
<reference evidence="8 9" key="1">
    <citation type="journal article" date="2018" name="Sci. Rep.">
        <title>Comparative analysis of the Pocillopora damicornis genome highlights role of immune system in coral evolution.</title>
        <authorList>
            <person name="Cunning R."/>
            <person name="Bay R.A."/>
            <person name="Gillette P."/>
            <person name="Baker A.C."/>
            <person name="Traylor-Knowles N."/>
        </authorList>
    </citation>
    <scope>NUCLEOTIDE SEQUENCE [LARGE SCALE GENOMIC DNA]</scope>
    <source>
        <strain evidence="8">RSMAS</strain>
        <tissue evidence="8">Whole animal</tissue>
    </source>
</reference>
<dbReference type="InterPro" id="IPR026069">
    <property type="entry name" value="Fuzzy"/>
</dbReference>
<feature type="domain" description="FUZ/MON1/HPS1 first Longin" evidence="5">
    <location>
        <begin position="129"/>
        <end position="252"/>
    </location>
</feature>
<dbReference type="Pfam" id="PF19038">
    <property type="entry name" value="Fuz_longin_3"/>
    <property type="match status" value="1"/>
</dbReference>
<evidence type="ECO:0000259" key="7">
    <source>
        <dbReference type="Pfam" id="PF19038"/>
    </source>
</evidence>
<dbReference type="Pfam" id="PF19037">
    <property type="entry name" value="Fuz_longin_2"/>
    <property type="match status" value="1"/>
</dbReference>